<dbReference type="OrthoDB" id="264520at2759"/>
<sequence>MAQAASKTCEMCMSAAGSQYCLDCEEYYCENSIAQLRGENETRINSKRDEANQNMKKIEQNLIWFDNAVESVIKAITDESTMIKRMIDKSVAEMISLVKEQSEKEKKLIKMMSDAESVLDAGLKLDKERLELDKIKQDKTMIQKIKHLQEEINKLQIDYLTEFPYIFYNRKSVTEDEIRQLIGTYTIR</sequence>
<dbReference type="EMBL" id="CACVKT020001227">
    <property type="protein sequence ID" value="CAC5366314.1"/>
    <property type="molecule type" value="Genomic_DNA"/>
</dbReference>
<dbReference type="AlphaFoldDB" id="A0A6J8AE13"/>
<proteinExistence type="predicted"/>
<evidence type="ECO:0000313" key="2">
    <source>
        <dbReference type="Proteomes" id="UP000507470"/>
    </source>
</evidence>
<evidence type="ECO:0000313" key="1">
    <source>
        <dbReference type="EMBL" id="CAC5366314.1"/>
    </source>
</evidence>
<dbReference type="CDD" id="cd19757">
    <property type="entry name" value="Bbox1"/>
    <property type="match status" value="1"/>
</dbReference>
<keyword evidence="2" id="KW-1185">Reference proteome</keyword>
<name>A0A6J8AE13_MYTCO</name>
<protein>
    <recommendedName>
        <fullName evidence="3">B box-type domain-containing protein</fullName>
    </recommendedName>
</protein>
<organism evidence="1 2">
    <name type="scientific">Mytilus coruscus</name>
    <name type="common">Sea mussel</name>
    <dbReference type="NCBI Taxonomy" id="42192"/>
    <lineage>
        <taxon>Eukaryota</taxon>
        <taxon>Metazoa</taxon>
        <taxon>Spiralia</taxon>
        <taxon>Lophotrochozoa</taxon>
        <taxon>Mollusca</taxon>
        <taxon>Bivalvia</taxon>
        <taxon>Autobranchia</taxon>
        <taxon>Pteriomorphia</taxon>
        <taxon>Mytilida</taxon>
        <taxon>Mytiloidea</taxon>
        <taxon>Mytilidae</taxon>
        <taxon>Mytilinae</taxon>
        <taxon>Mytilus</taxon>
    </lineage>
</organism>
<reference evidence="1 2" key="1">
    <citation type="submission" date="2020-06" db="EMBL/GenBank/DDBJ databases">
        <authorList>
            <person name="Li R."/>
            <person name="Bekaert M."/>
        </authorList>
    </citation>
    <scope>NUCLEOTIDE SEQUENCE [LARGE SCALE GENOMIC DNA]</scope>
    <source>
        <strain evidence="2">wild</strain>
    </source>
</reference>
<gene>
    <name evidence="1" type="ORF">MCOR_6663</name>
</gene>
<evidence type="ECO:0008006" key="3">
    <source>
        <dbReference type="Google" id="ProtNLM"/>
    </source>
</evidence>
<accession>A0A6J8AE13</accession>
<dbReference type="Proteomes" id="UP000507470">
    <property type="component" value="Unassembled WGS sequence"/>
</dbReference>